<evidence type="ECO:0000313" key="2">
    <source>
        <dbReference type="EMBL" id="EIE20345.1"/>
    </source>
</evidence>
<dbReference type="STRING" id="574566.I0YPM6"/>
<dbReference type="OrthoDB" id="66144at2759"/>
<dbReference type="Gene3D" id="3.40.50.150">
    <property type="entry name" value="Vaccinia Virus protein VP39"/>
    <property type="match status" value="1"/>
</dbReference>
<dbReference type="EMBL" id="AGSI01000016">
    <property type="protein sequence ID" value="EIE20345.1"/>
    <property type="molecule type" value="Genomic_DNA"/>
</dbReference>
<dbReference type="InterPro" id="IPR041698">
    <property type="entry name" value="Methyltransf_25"/>
</dbReference>
<dbReference type="Pfam" id="PF13649">
    <property type="entry name" value="Methyltransf_25"/>
    <property type="match status" value="1"/>
</dbReference>
<protein>
    <recommendedName>
        <fullName evidence="1">Methyltransferase domain-containing protein</fullName>
    </recommendedName>
</protein>
<proteinExistence type="predicted"/>
<gene>
    <name evidence="2" type="ORF">COCSUDRAFT_83545</name>
</gene>
<dbReference type="GeneID" id="17038319"/>
<sequence>MRFVIGAYAQHTPEGKCGGSPQSLIEFGCGPARHAVEACLQGIERVTALDANPRMLEYAGKLAAAAGAKVQFIEGRLEEVFSSEANLPEEFMPADLALLPLNTVAHALTNDDALRWLAAAGNALRPEGLLVMELPPLDDVFNGNLLQGDEWELEGEEEGENDLKIVFGTKLDRFDFCSQELQPLARLAGFGVEGVYGDMEQPPHPDADLRTNKEAQCISYRFIVVLKKQQES</sequence>
<evidence type="ECO:0000313" key="3">
    <source>
        <dbReference type="Proteomes" id="UP000007264"/>
    </source>
</evidence>
<dbReference type="CDD" id="cd02440">
    <property type="entry name" value="AdoMet_MTases"/>
    <property type="match status" value="1"/>
</dbReference>
<dbReference type="AlphaFoldDB" id="I0YPM6"/>
<organism evidence="2 3">
    <name type="scientific">Coccomyxa subellipsoidea (strain C-169)</name>
    <name type="common">Green microalga</name>
    <dbReference type="NCBI Taxonomy" id="574566"/>
    <lineage>
        <taxon>Eukaryota</taxon>
        <taxon>Viridiplantae</taxon>
        <taxon>Chlorophyta</taxon>
        <taxon>core chlorophytes</taxon>
        <taxon>Trebouxiophyceae</taxon>
        <taxon>Trebouxiophyceae incertae sedis</taxon>
        <taxon>Coccomyxaceae</taxon>
        <taxon>Coccomyxa</taxon>
        <taxon>Coccomyxa subellipsoidea</taxon>
    </lineage>
</organism>
<dbReference type="RefSeq" id="XP_005644889.1">
    <property type="nucleotide sequence ID" value="XM_005644832.1"/>
</dbReference>
<keyword evidence="3" id="KW-1185">Reference proteome</keyword>
<name>I0YPM6_COCSC</name>
<accession>I0YPM6</accession>
<dbReference type="InterPro" id="IPR029063">
    <property type="entry name" value="SAM-dependent_MTases_sf"/>
</dbReference>
<reference evidence="2 3" key="1">
    <citation type="journal article" date="2012" name="Genome Biol.">
        <title>The genome of the polar eukaryotic microalga coccomyxa subellipsoidea reveals traits of cold adaptation.</title>
        <authorList>
            <person name="Blanc G."/>
            <person name="Agarkova I."/>
            <person name="Grimwood J."/>
            <person name="Kuo A."/>
            <person name="Brueggeman A."/>
            <person name="Dunigan D."/>
            <person name="Gurnon J."/>
            <person name="Ladunga I."/>
            <person name="Lindquist E."/>
            <person name="Lucas S."/>
            <person name="Pangilinan J."/>
            <person name="Proschold T."/>
            <person name="Salamov A."/>
            <person name="Schmutz J."/>
            <person name="Weeks D."/>
            <person name="Yamada T."/>
            <person name="Claverie J.M."/>
            <person name="Grigoriev I."/>
            <person name="Van Etten J."/>
            <person name="Lomsadze A."/>
            <person name="Borodovsky M."/>
        </authorList>
    </citation>
    <scope>NUCLEOTIDE SEQUENCE [LARGE SCALE GENOMIC DNA]</scope>
    <source>
        <strain evidence="2 3">C-169</strain>
    </source>
</reference>
<comment type="caution">
    <text evidence="2">The sequence shown here is derived from an EMBL/GenBank/DDBJ whole genome shotgun (WGS) entry which is preliminary data.</text>
</comment>
<evidence type="ECO:0000259" key="1">
    <source>
        <dbReference type="Pfam" id="PF13649"/>
    </source>
</evidence>
<dbReference type="Proteomes" id="UP000007264">
    <property type="component" value="Unassembled WGS sequence"/>
</dbReference>
<dbReference type="SUPFAM" id="SSF53335">
    <property type="entry name" value="S-adenosyl-L-methionine-dependent methyltransferases"/>
    <property type="match status" value="1"/>
</dbReference>
<feature type="domain" description="Methyltransferase" evidence="1">
    <location>
        <begin position="26"/>
        <end position="128"/>
    </location>
</feature>
<dbReference type="KEGG" id="csl:COCSUDRAFT_83545"/>